<accession>A0A1H7HT38</accession>
<dbReference type="InterPro" id="IPR020349">
    <property type="entry name" value="Uncharacterised_14.7kDa"/>
</dbReference>
<evidence type="ECO:0000313" key="3">
    <source>
        <dbReference type="Proteomes" id="UP000199283"/>
    </source>
</evidence>
<sequence length="129" mass="13526">MRLVILVLAATPAMAQDTVPAPEYFVTSAMATSTAQIVAVNCGTLSVNPAAMTQSTDATLAALAEDGFTPENLTTRMQDPGDRIAVLQQAFMEKHGLTDGATETTVCAAGRREITEGTEIGALLLEVER</sequence>
<organism evidence="2 3">
    <name type="scientific">Jannaschia helgolandensis</name>
    <dbReference type="NCBI Taxonomy" id="188906"/>
    <lineage>
        <taxon>Bacteria</taxon>
        <taxon>Pseudomonadati</taxon>
        <taxon>Pseudomonadota</taxon>
        <taxon>Alphaproteobacteria</taxon>
        <taxon>Rhodobacterales</taxon>
        <taxon>Roseobacteraceae</taxon>
        <taxon>Jannaschia</taxon>
    </lineage>
</organism>
<keyword evidence="1" id="KW-0732">Signal</keyword>
<gene>
    <name evidence="2" type="ORF">SAMN04488526_0811</name>
</gene>
<evidence type="ECO:0000313" key="2">
    <source>
        <dbReference type="EMBL" id="SEK53354.1"/>
    </source>
</evidence>
<reference evidence="2 3" key="1">
    <citation type="submission" date="2016-10" db="EMBL/GenBank/DDBJ databases">
        <authorList>
            <person name="de Groot N.N."/>
        </authorList>
    </citation>
    <scope>NUCLEOTIDE SEQUENCE [LARGE SCALE GENOMIC DNA]</scope>
    <source>
        <strain evidence="2 3">DSM 14858</strain>
    </source>
</reference>
<proteinExistence type="predicted"/>
<feature type="signal peptide" evidence="1">
    <location>
        <begin position="1"/>
        <end position="15"/>
    </location>
</feature>
<keyword evidence="3" id="KW-1185">Reference proteome</keyword>
<feature type="chain" id="PRO_5013380291" evidence="1">
    <location>
        <begin position="16"/>
        <end position="129"/>
    </location>
</feature>
<dbReference type="STRING" id="188906.SAMN04488526_0811"/>
<evidence type="ECO:0000256" key="1">
    <source>
        <dbReference type="SAM" id="SignalP"/>
    </source>
</evidence>
<dbReference type="AlphaFoldDB" id="A0A1H7HT38"/>
<name>A0A1H7HT38_9RHOB</name>
<dbReference type="Pfam" id="PF17267">
    <property type="entry name" value="DUF5333"/>
    <property type="match status" value="1"/>
</dbReference>
<dbReference type="EMBL" id="FNZQ01000001">
    <property type="protein sequence ID" value="SEK53354.1"/>
    <property type="molecule type" value="Genomic_DNA"/>
</dbReference>
<protein>
    <submittedName>
        <fullName evidence="2">Uncharacterized protein</fullName>
    </submittedName>
</protein>
<dbReference type="Proteomes" id="UP000199283">
    <property type="component" value="Unassembled WGS sequence"/>
</dbReference>